<dbReference type="Gramene" id="OMERI12G11640.1">
    <property type="protein sequence ID" value="OMERI12G11640.1"/>
    <property type="gene ID" value="OMERI12G11640"/>
</dbReference>
<accession>A0A0E0FDE7</accession>
<evidence type="ECO:0000256" key="1">
    <source>
        <dbReference type="SAM" id="MobiDB-lite"/>
    </source>
</evidence>
<dbReference type="EnsemblPlants" id="OMERI12G11640.1">
    <property type="protein sequence ID" value="OMERI12G11640.1"/>
    <property type="gene ID" value="OMERI12G11640"/>
</dbReference>
<dbReference type="Proteomes" id="UP000008021">
    <property type="component" value="Chromosome 12"/>
</dbReference>
<dbReference type="AlphaFoldDB" id="A0A0E0FDE7"/>
<dbReference type="HOGENOM" id="CLU_2444547_0_0_1"/>
<feature type="compositionally biased region" description="Basic residues" evidence="1">
    <location>
        <begin position="1"/>
        <end position="11"/>
    </location>
</feature>
<reference evidence="2" key="2">
    <citation type="submission" date="2018-05" db="EMBL/GenBank/DDBJ databases">
        <title>OmerRS3 (Oryza meridionalis Reference Sequence Version 3).</title>
        <authorList>
            <person name="Zhang J."/>
            <person name="Kudrna D."/>
            <person name="Lee S."/>
            <person name="Talag J."/>
            <person name="Welchert J."/>
            <person name="Wing R.A."/>
        </authorList>
    </citation>
    <scope>NUCLEOTIDE SEQUENCE [LARGE SCALE GENOMIC DNA]</scope>
    <source>
        <strain evidence="2">cv. OR44</strain>
    </source>
</reference>
<protein>
    <submittedName>
        <fullName evidence="2">Uncharacterized protein</fullName>
    </submittedName>
</protein>
<keyword evidence="3" id="KW-1185">Reference proteome</keyword>
<name>A0A0E0FDE7_9ORYZ</name>
<feature type="compositionally biased region" description="Basic residues" evidence="1">
    <location>
        <begin position="32"/>
        <end position="41"/>
    </location>
</feature>
<reference evidence="2" key="1">
    <citation type="submission" date="2015-04" db="UniProtKB">
        <authorList>
            <consortium name="EnsemblPlants"/>
        </authorList>
    </citation>
    <scope>IDENTIFICATION</scope>
</reference>
<feature type="region of interest" description="Disordered" evidence="1">
    <location>
        <begin position="1"/>
        <end position="90"/>
    </location>
</feature>
<sequence length="90" mass="9854">MEGRSRPRPRRVQTSLAAGPPPRRDYCQRLAAGHRGRHSHREGREARNAAAGAASRRRGGGGGGEESVERRRRHLGNGNGRSLMMYLGAK</sequence>
<evidence type="ECO:0000313" key="3">
    <source>
        <dbReference type="Proteomes" id="UP000008021"/>
    </source>
</evidence>
<evidence type="ECO:0000313" key="2">
    <source>
        <dbReference type="EnsemblPlants" id="OMERI12G11640.1"/>
    </source>
</evidence>
<proteinExistence type="predicted"/>
<organism evidence="2">
    <name type="scientific">Oryza meridionalis</name>
    <dbReference type="NCBI Taxonomy" id="40149"/>
    <lineage>
        <taxon>Eukaryota</taxon>
        <taxon>Viridiplantae</taxon>
        <taxon>Streptophyta</taxon>
        <taxon>Embryophyta</taxon>
        <taxon>Tracheophyta</taxon>
        <taxon>Spermatophyta</taxon>
        <taxon>Magnoliopsida</taxon>
        <taxon>Liliopsida</taxon>
        <taxon>Poales</taxon>
        <taxon>Poaceae</taxon>
        <taxon>BOP clade</taxon>
        <taxon>Oryzoideae</taxon>
        <taxon>Oryzeae</taxon>
        <taxon>Oryzinae</taxon>
        <taxon>Oryza</taxon>
    </lineage>
</organism>